<organism evidence="2 3">
    <name type="scientific">Piromyces finnis</name>
    <dbReference type="NCBI Taxonomy" id="1754191"/>
    <lineage>
        <taxon>Eukaryota</taxon>
        <taxon>Fungi</taxon>
        <taxon>Fungi incertae sedis</taxon>
        <taxon>Chytridiomycota</taxon>
        <taxon>Chytridiomycota incertae sedis</taxon>
        <taxon>Neocallimastigomycetes</taxon>
        <taxon>Neocallimastigales</taxon>
        <taxon>Neocallimastigaceae</taxon>
        <taxon>Piromyces</taxon>
    </lineage>
</organism>
<evidence type="ECO:0000313" key="2">
    <source>
        <dbReference type="EMBL" id="ORX57340.1"/>
    </source>
</evidence>
<dbReference type="InterPro" id="IPR006797">
    <property type="entry name" value="PRELI/MSF1_dom"/>
</dbReference>
<dbReference type="OrthoDB" id="10056816at2759"/>
<protein>
    <submittedName>
        <fullName evidence="2">MSF1-domain-containing protein</fullName>
    </submittedName>
</protein>
<dbReference type="AlphaFoldDB" id="A0A1Y1VKM3"/>
<dbReference type="GO" id="GO:0005758">
    <property type="term" value="C:mitochondrial intermembrane space"/>
    <property type="evidence" value="ECO:0007669"/>
    <property type="project" value="InterPro"/>
</dbReference>
<name>A0A1Y1VKM3_9FUNG</name>
<sequence>MVKFFKQVTDLKHSWEQLTLAVWSKYPNPHSSHVLTSDVVDRYVDSRTGYLYTTRVFLKTHNLPKWGRKLVSNNEAFVVEHSVCKPNEGTMVVSQKNLSHAKLLLVEETQKFIRKNELETTMVTKARITSNIWGPLCSKIESVGLKRMIEGTKNSCNGLLYAVDKLKTSKNAFAFKNSLKALK</sequence>
<evidence type="ECO:0000313" key="3">
    <source>
        <dbReference type="Proteomes" id="UP000193719"/>
    </source>
</evidence>
<comment type="caution">
    <text evidence="2">The sequence shown here is derived from an EMBL/GenBank/DDBJ whole genome shotgun (WGS) entry which is preliminary data.</text>
</comment>
<dbReference type="Pfam" id="PF04707">
    <property type="entry name" value="PRELI"/>
    <property type="match status" value="1"/>
</dbReference>
<dbReference type="EMBL" id="MCFH01000006">
    <property type="protein sequence ID" value="ORX57340.1"/>
    <property type="molecule type" value="Genomic_DNA"/>
</dbReference>
<dbReference type="PANTHER" id="PTHR11158">
    <property type="entry name" value="MSF1/PX19 RELATED"/>
    <property type="match status" value="1"/>
</dbReference>
<dbReference type="STRING" id="1754191.A0A1Y1VKM3"/>
<feature type="domain" description="PRELI/MSF1" evidence="1">
    <location>
        <begin position="2"/>
        <end position="171"/>
    </location>
</feature>
<reference evidence="2 3" key="2">
    <citation type="submission" date="2016-08" db="EMBL/GenBank/DDBJ databases">
        <title>Pervasive Adenine N6-methylation of Active Genes in Fungi.</title>
        <authorList>
            <consortium name="DOE Joint Genome Institute"/>
            <person name="Mondo S.J."/>
            <person name="Dannebaum R.O."/>
            <person name="Kuo R.C."/>
            <person name="Labutti K."/>
            <person name="Haridas S."/>
            <person name="Kuo A."/>
            <person name="Salamov A."/>
            <person name="Ahrendt S.R."/>
            <person name="Lipzen A."/>
            <person name="Sullivan W."/>
            <person name="Andreopoulos W.B."/>
            <person name="Clum A."/>
            <person name="Lindquist E."/>
            <person name="Daum C."/>
            <person name="Ramamoorthy G.K."/>
            <person name="Gryganskyi A."/>
            <person name="Culley D."/>
            <person name="Magnuson J.K."/>
            <person name="James T.Y."/>
            <person name="O'Malley M.A."/>
            <person name="Stajich J.E."/>
            <person name="Spatafora J.W."/>
            <person name="Visel A."/>
            <person name="Grigoriev I.V."/>
        </authorList>
    </citation>
    <scope>NUCLEOTIDE SEQUENCE [LARGE SCALE GENOMIC DNA]</scope>
    <source>
        <strain evidence="3">finn</strain>
    </source>
</reference>
<accession>A0A1Y1VKM3</accession>
<evidence type="ECO:0000259" key="1">
    <source>
        <dbReference type="PROSITE" id="PS50904"/>
    </source>
</evidence>
<reference evidence="2 3" key="1">
    <citation type="submission" date="2016-08" db="EMBL/GenBank/DDBJ databases">
        <title>Genomes of anaerobic fungi encode conserved fungal cellulosomes for biomass hydrolysis.</title>
        <authorList>
            <consortium name="DOE Joint Genome Institute"/>
            <person name="Haitjema C.H."/>
            <person name="Gilmore S.P."/>
            <person name="Henske J.K."/>
            <person name="Solomon K.V."/>
            <person name="De Groot R."/>
            <person name="Kuo A."/>
            <person name="Mondo S.J."/>
            <person name="Salamov A.A."/>
            <person name="Labutti K."/>
            <person name="Zhao Z."/>
            <person name="Chiniquy J."/>
            <person name="Barry K."/>
            <person name="Brewer H.M."/>
            <person name="Purvine S.O."/>
            <person name="Wright A.T."/>
            <person name="Boxma B."/>
            <person name="Van Alen T."/>
            <person name="Hackstein J.H."/>
            <person name="Baker S.E."/>
            <person name="Grigoriev I.V."/>
            <person name="O'Malley M.A."/>
        </authorList>
    </citation>
    <scope>NUCLEOTIDE SEQUENCE [LARGE SCALE GENOMIC DNA]</scope>
    <source>
        <strain evidence="3">finn</strain>
    </source>
</reference>
<dbReference type="PROSITE" id="PS50904">
    <property type="entry name" value="PRELI_MSF1"/>
    <property type="match status" value="1"/>
</dbReference>
<proteinExistence type="predicted"/>
<dbReference type="Proteomes" id="UP000193719">
    <property type="component" value="Unassembled WGS sequence"/>
</dbReference>
<gene>
    <name evidence="2" type="ORF">BCR36DRAFT_345485</name>
</gene>
<keyword evidence="3" id="KW-1185">Reference proteome</keyword>
<dbReference type="InterPro" id="IPR037365">
    <property type="entry name" value="Slowmo/Ups"/>
</dbReference>